<gene>
    <name evidence="2" type="ORF">SAMN05192534_11032</name>
</gene>
<dbReference type="InterPro" id="IPR001279">
    <property type="entry name" value="Metallo-B-lactamas"/>
</dbReference>
<sequence length="297" mass="33889">MELIHIKEEMYYLHQAVNIGYIKNNEQGLLIDTGIDKQTAKKAAKLLKEQGLPVTDIFITHAHTDHFGGAAWWREHHNVRIHASPLEKAIIEQPKLEPIYLFQGVDPVDDIRNKFLEGPPVTVDTQVYEGRQTIAGIEGEILFLPGHSYEQPVFCRKGVVYAADSYFAVSYLKKHRIPFMVDIEKACASLQQLLSLEAEGAVPGHGEYEQQFQQTVEANLNWHQQLLDEMEDELHKHSVQTIDALTTAFLNRKHISITQLSMFLLYRTAVLAYVKALAGQHKAQFVIQDNQWLIKPL</sequence>
<dbReference type="EMBL" id="FNDK01000010">
    <property type="protein sequence ID" value="SDH72394.1"/>
    <property type="molecule type" value="Genomic_DNA"/>
</dbReference>
<dbReference type="Gene3D" id="3.60.15.10">
    <property type="entry name" value="Ribonuclease Z/Hydroxyacylglutathione hydrolase-like"/>
    <property type="match status" value="1"/>
</dbReference>
<dbReference type="PANTHER" id="PTHR42951">
    <property type="entry name" value="METALLO-BETA-LACTAMASE DOMAIN-CONTAINING"/>
    <property type="match status" value="1"/>
</dbReference>
<dbReference type="Pfam" id="PF00753">
    <property type="entry name" value="Lactamase_B"/>
    <property type="match status" value="1"/>
</dbReference>
<organism evidence="2 3">
    <name type="scientific">Alteribacillus persepolensis</name>
    <dbReference type="NCBI Taxonomy" id="568899"/>
    <lineage>
        <taxon>Bacteria</taxon>
        <taxon>Bacillati</taxon>
        <taxon>Bacillota</taxon>
        <taxon>Bacilli</taxon>
        <taxon>Bacillales</taxon>
        <taxon>Bacillaceae</taxon>
        <taxon>Alteribacillus</taxon>
    </lineage>
</organism>
<protein>
    <submittedName>
        <fullName evidence="2">Glyoxylase, beta-lactamase superfamily II</fullName>
    </submittedName>
</protein>
<dbReference type="Proteomes" id="UP000199163">
    <property type="component" value="Unassembled WGS sequence"/>
</dbReference>
<proteinExistence type="predicted"/>
<evidence type="ECO:0000313" key="2">
    <source>
        <dbReference type="EMBL" id="SDH72394.1"/>
    </source>
</evidence>
<dbReference type="CDD" id="cd07743">
    <property type="entry name" value="metallo-hydrolase-like_MBL-fold"/>
    <property type="match status" value="1"/>
</dbReference>
<dbReference type="InterPro" id="IPR050855">
    <property type="entry name" value="NDM-1-like"/>
</dbReference>
<dbReference type="RefSeq" id="WP_175487449.1">
    <property type="nucleotide sequence ID" value="NZ_FNDK01000010.1"/>
</dbReference>
<dbReference type="AlphaFoldDB" id="A0A1G8ER88"/>
<feature type="domain" description="Metallo-beta-lactamase" evidence="1">
    <location>
        <begin position="16"/>
        <end position="205"/>
    </location>
</feature>
<evidence type="ECO:0000259" key="1">
    <source>
        <dbReference type="SMART" id="SM00849"/>
    </source>
</evidence>
<evidence type="ECO:0000313" key="3">
    <source>
        <dbReference type="Proteomes" id="UP000199163"/>
    </source>
</evidence>
<dbReference type="PANTHER" id="PTHR42951:SF14">
    <property type="entry name" value="METALLO-BETA-LACTAMASE SUPERFAMILY PROTEIN"/>
    <property type="match status" value="1"/>
</dbReference>
<name>A0A1G8ER88_9BACI</name>
<keyword evidence="3" id="KW-1185">Reference proteome</keyword>
<accession>A0A1G8ER88</accession>
<dbReference type="STRING" id="568899.SAMN05192534_11032"/>
<dbReference type="InterPro" id="IPR036866">
    <property type="entry name" value="RibonucZ/Hydroxyglut_hydro"/>
</dbReference>
<dbReference type="SMART" id="SM00849">
    <property type="entry name" value="Lactamase_B"/>
    <property type="match status" value="1"/>
</dbReference>
<dbReference type="SUPFAM" id="SSF56281">
    <property type="entry name" value="Metallo-hydrolase/oxidoreductase"/>
    <property type="match status" value="1"/>
</dbReference>
<reference evidence="2 3" key="1">
    <citation type="submission" date="2016-10" db="EMBL/GenBank/DDBJ databases">
        <authorList>
            <person name="de Groot N.N."/>
        </authorList>
    </citation>
    <scope>NUCLEOTIDE SEQUENCE [LARGE SCALE GENOMIC DNA]</scope>
    <source>
        <strain evidence="2 3">DSM 21632</strain>
    </source>
</reference>